<sequence>MGEKINITMNMVIDDRGQTEKTTLKETGYYYRREKFDVLMLTEHHGEKIVQSRMTIHDNYVNIKRSGHVEMSQQFRLNKWTENVYHHPYGTIHMETYTKAISYHRPENVKRGALILEYDVKLNGQDPRHHRLELSFHPE</sequence>
<dbReference type="RefSeq" id="WP_146938566.1">
    <property type="nucleotide sequence ID" value="NZ_BJXW01000033.1"/>
</dbReference>
<protein>
    <recommendedName>
        <fullName evidence="3">Beta-barrel protein YwiB</fullName>
    </recommendedName>
</protein>
<comment type="caution">
    <text evidence="1">The sequence shown here is derived from an EMBL/GenBank/DDBJ whole genome shotgun (WGS) entry which is preliminary data.</text>
</comment>
<dbReference type="EMBL" id="BJXW01000033">
    <property type="protein sequence ID" value="GEN32210.1"/>
    <property type="molecule type" value="Genomic_DNA"/>
</dbReference>
<dbReference type="OrthoDB" id="2352933at2"/>
<dbReference type="SUPFAM" id="SSF50814">
    <property type="entry name" value="Lipocalins"/>
    <property type="match status" value="1"/>
</dbReference>
<dbReference type="InterPro" id="IPR012674">
    <property type="entry name" value="Calycin"/>
</dbReference>
<keyword evidence="2" id="KW-1185">Reference proteome</keyword>
<name>A0A511UZY1_9BACI</name>
<dbReference type="AlphaFoldDB" id="A0A511UZY1"/>
<dbReference type="InterPro" id="IPR015231">
    <property type="entry name" value="DUF1934"/>
</dbReference>
<dbReference type="Gene3D" id="2.40.128.20">
    <property type="match status" value="1"/>
</dbReference>
<evidence type="ECO:0000313" key="2">
    <source>
        <dbReference type="Proteomes" id="UP000321491"/>
    </source>
</evidence>
<evidence type="ECO:0008006" key="3">
    <source>
        <dbReference type="Google" id="ProtNLM"/>
    </source>
</evidence>
<dbReference type="Proteomes" id="UP000321491">
    <property type="component" value="Unassembled WGS sequence"/>
</dbReference>
<proteinExistence type="predicted"/>
<evidence type="ECO:0000313" key="1">
    <source>
        <dbReference type="EMBL" id="GEN32210.1"/>
    </source>
</evidence>
<dbReference type="Pfam" id="PF09148">
    <property type="entry name" value="DUF1934"/>
    <property type="match status" value="1"/>
</dbReference>
<organism evidence="1 2">
    <name type="scientific">Cerasibacillus quisquiliarum</name>
    <dbReference type="NCBI Taxonomy" id="227865"/>
    <lineage>
        <taxon>Bacteria</taxon>
        <taxon>Bacillati</taxon>
        <taxon>Bacillota</taxon>
        <taxon>Bacilli</taxon>
        <taxon>Bacillales</taxon>
        <taxon>Bacillaceae</taxon>
        <taxon>Cerasibacillus</taxon>
    </lineage>
</organism>
<gene>
    <name evidence="1" type="ORF">CQU01_24480</name>
</gene>
<accession>A0A511UZY1</accession>
<reference evidence="1 2" key="1">
    <citation type="submission" date="2019-07" db="EMBL/GenBank/DDBJ databases">
        <title>Whole genome shotgun sequence of Cerasibacillus quisquiliarum NBRC 102429.</title>
        <authorList>
            <person name="Hosoyama A."/>
            <person name="Uohara A."/>
            <person name="Ohji S."/>
            <person name="Ichikawa N."/>
        </authorList>
    </citation>
    <scope>NUCLEOTIDE SEQUENCE [LARGE SCALE GENOMIC DNA]</scope>
    <source>
        <strain evidence="1 2">NBRC 102429</strain>
    </source>
</reference>